<comment type="caution">
    <text evidence="9">The sequence shown here is derived from an EMBL/GenBank/DDBJ whole genome shotgun (WGS) entry which is preliminary data.</text>
</comment>
<keyword evidence="2" id="KW-0479">Metal-binding</keyword>
<dbReference type="NCBIfam" id="TIGR00488">
    <property type="entry name" value="bis(5'-nucleosyl)-tetraphosphatase (symmetrical) YqeK"/>
    <property type="match status" value="1"/>
</dbReference>
<dbReference type="InterPro" id="IPR051094">
    <property type="entry name" value="Diverse_Catalytic_Enzymes"/>
</dbReference>
<dbReference type="InterPro" id="IPR006674">
    <property type="entry name" value="HD_domain"/>
</dbReference>
<dbReference type="Gene3D" id="1.10.3210.10">
    <property type="entry name" value="Hypothetical protein af1432"/>
    <property type="match status" value="1"/>
</dbReference>
<accession>A0A1E5IL80</accession>
<dbReference type="GO" id="GO:0000166">
    <property type="term" value="F:nucleotide binding"/>
    <property type="evidence" value="ECO:0007669"/>
    <property type="project" value="UniProtKB-KW"/>
</dbReference>
<keyword evidence="5" id="KW-0408">Iron</keyword>
<evidence type="ECO:0000256" key="4">
    <source>
        <dbReference type="ARBA" id="ARBA00022801"/>
    </source>
</evidence>
<dbReference type="GO" id="GO:0008803">
    <property type="term" value="F:bis(5'-nucleosyl)-tetraphosphatase (symmetrical) activity"/>
    <property type="evidence" value="ECO:0007669"/>
    <property type="project" value="UniProtKB-EC"/>
</dbReference>
<evidence type="ECO:0000259" key="7">
    <source>
        <dbReference type="PROSITE" id="PS51831"/>
    </source>
</evidence>
<keyword evidence="10" id="KW-1185">Reference proteome</keyword>
<gene>
    <name evidence="8" type="ORF">ATZ36_02995</name>
    <name evidence="9" type="ORF">ATZ36_15785</name>
</gene>
<evidence type="ECO:0000313" key="10">
    <source>
        <dbReference type="Proteomes" id="UP000095237"/>
    </source>
</evidence>
<evidence type="ECO:0000256" key="5">
    <source>
        <dbReference type="ARBA" id="ARBA00023004"/>
    </source>
</evidence>
<evidence type="ECO:0000256" key="2">
    <source>
        <dbReference type="ARBA" id="ARBA00022723"/>
    </source>
</evidence>
<dbReference type="InterPro" id="IPR003607">
    <property type="entry name" value="HD/PDEase_dom"/>
</dbReference>
<dbReference type="PANTHER" id="PTHR35795">
    <property type="entry name" value="SLR1885 PROTEIN"/>
    <property type="match status" value="1"/>
</dbReference>
<dbReference type="EMBL" id="LNVX01000227">
    <property type="protein sequence ID" value="OEG71260.1"/>
    <property type="molecule type" value="Genomic_DNA"/>
</dbReference>
<dbReference type="NCBIfam" id="TIGR00277">
    <property type="entry name" value="HDIG"/>
    <property type="match status" value="1"/>
</dbReference>
<dbReference type="Pfam" id="PF01966">
    <property type="entry name" value="HD"/>
    <property type="match status" value="1"/>
</dbReference>
<sequence>MCKNTEKQIFDYLSENLSPKKLKHSYNVAMFAAELASKHALDTVKVRTAGLLHDCAKFMTDEEFIDFFKNRSFKDIIKFSPHLLHSFAGEIIAKEKFKIKDRNILNAIKNHTLGRKNMCAIEKIIFVADYVSYDRKWKYAKRIRNLAKNDLNKAFFEVLTKKIEHIIDKSMWLCPQIVDTWNWYVSNNKKDN</sequence>
<evidence type="ECO:0000256" key="3">
    <source>
        <dbReference type="ARBA" id="ARBA00022741"/>
    </source>
</evidence>
<proteinExistence type="predicted"/>
<dbReference type="AlphaFoldDB" id="A0A1E5IL80"/>
<protein>
    <recommendedName>
        <fullName evidence="1">bis(5'-nucleosyl)-tetraphosphatase (symmetrical)</fullName>
        <ecNumber evidence="1">3.6.1.41</ecNumber>
    </recommendedName>
</protein>
<feature type="domain" description="HD" evidence="7">
    <location>
        <begin position="21"/>
        <end position="134"/>
    </location>
</feature>
<keyword evidence="3" id="KW-0547">Nucleotide-binding</keyword>
<dbReference type="SMART" id="SM00471">
    <property type="entry name" value="HDc"/>
    <property type="match status" value="1"/>
</dbReference>
<dbReference type="PROSITE" id="PS51831">
    <property type="entry name" value="HD"/>
    <property type="match status" value="1"/>
</dbReference>
<dbReference type="EC" id="3.6.1.41" evidence="1"/>
<dbReference type="GO" id="GO:0046872">
    <property type="term" value="F:metal ion binding"/>
    <property type="evidence" value="ECO:0007669"/>
    <property type="project" value="UniProtKB-KW"/>
</dbReference>
<dbReference type="SUPFAM" id="SSF109604">
    <property type="entry name" value="HD-domain/PDEase-like"/>
    <property type="match status" value="1"/>
</dbReference>
<evidence type="ECO:0000256" key="1">
    <source>
        <dbReference type="ARBA" id="ARBA00012506"/>
    </source>
</evidence>
<comment type="catalytic activity">
    <reaction evidence="6">
        <text>P(1),P(4)-bis(5'-adenosyl) tetraphosphate + H2O = 2 ADP + 2 H(+)</text>
        <dbReference type="Rhea" id="RHEA:24252"/>
        <dbReference type="ChEBI" id="CHEBI:15377"/>
        <dbReference type="ChEBI" id="CHEBI:15378"/>
        <dbReference type="ChEBI" id="CHEBI:58141"/>
        <dbReference type="ChEBI" id="CHEBI:456216"/>
        <dbReference type="EC" id="3.6.1.41"/>
    </reaction>
</comment>
<dbReference type="InterPro" id="IPR006675">
    <property type="entry name" value="HDIG_dom"/>
</dbReference>
<name>A0A1E5IL80_ENDTX</name>
<organism evidence="9 10">
    <name type="scientific">Endomicrobium trichonymphae</name>
    <dbReference type="NCBI Taxonomy" id="1408204"/>
    <lineage>
        <taxon>Bacteria</taxon>
        <taxon>Pseudomonadati</taxon>
        <taxon>Elusimicrobiota</taxon>
        <taxon>Endomicrobiia</taxon>
        <taxon>Endomicrobiales</taxon>
        <taxon>Endomicrobiaceae</taxon>
        <taxon>Candidatus Endomicrobiellum</taxon>
    </lineage>
</organism>
<reference evidence="9 10" key="1">
    <citation type="submission" date="2015-11" db="EMBL/GenBank/DDBJ databases">
        <title>Evidence for parallel genomic evolution in an endosymbiosis of termite gut flagellates.</title>
        <authorList>
            <person name="Zheng H."/>
        </authorList>
    </citation>
    <scope>NUCLEOTIDE SEQUENCE [LARGE SCALE GENOMIC DNA]</scope>
    <source>
        <strain evidence="9 10">CET450</strain>
    </source>
</reference>
<keyword evidence="4" id="KW-0378">Hydrolase</keyword>
<evidence type="ECO:0000256" key="6">
    <source>
        <dbReference type="ARBA" id="ARBA00049417"/>
    </source>
</evidence>
<dbReference type="InterPro" id="IPR005249">
    <property type="entry name" value="YqeK"/>
</dbReference>
<dbReference type="EMBL" id="LNVX01000240">
    <property type="protein sequence ID" value="OEG71053.1"/>
    <property type="molecule type" value="Genomic_DNA"/>
</dbReference>
<dbReference type="Proteomes" id="UP000095237">
    <property type="component" value="Unassembled WGS sequence"/>
</dbReference>
<dbReference type="CDD" id="cd00077">
    <property type="entry name" value="HDc"/>
    <property type="match status" value="1"/>
</dbReference>
<evidence type="ECO:0000313" key="8">
    <source>
        <dbReference type="EMBL" id="OEG71053.1"/>
    </source>
</evidence>
<dbReference type="PANTHER" id="PTHR35795:SF1">
    <property type="entry name" value="BIS(5'-NUCLEOSYL)-TETRAPHOSPHATASE, SYMMETRICAL"/>
    <property type="match status" value="1"/>
</dbReference>
<evidence type="ECO:0000313" key="9">
    <source>
        <dbReference type="EMBL" id="OEG71260.1"/>
    </source>
</evidence>